<evidence type="ECO:0000256" key="1">
    <source>
        <dbReference type="SAM" id="MobiDB-lite"/>
    </source>
</evidence>
<feature type="signal peptide" evidence="2">
    <location>
        <begin position="1"/>
        <end position="30"/>
    </location>
</feature>
<gene>
    <name evidence="3" type="ORF">LVY72_09540</name>
</gene>
<reference evidence="3" key="1">
    <citation type="submission" date="2022-01" db="EMBL/GenBank/DDBJ databases">
        <authorList>
            <person name="Jo J.-H."/>
            <person name="Im W.-T."/>
        </authorList>
    </citation>
    <scope>NUCLEOTIDE SEQUENCE</scope>
    <source>
        <strain evidence="3">I2-34</strain>
    </source>
</reference>
<name>A0ABS9L6A0_9MICC</name>
<accession>A0ABS9L6A0</accession>
<organism evidence="3 4">
    <name type="scientific">Arthrobacter hankyongi</name>
    <dbReference type="NCBI Taxonomy" id="2904801"/>
    <lineage>
        <taxon>Bacteria</taxon>
        <taxon>Bacillati</taxon>
        <taxon>Actinomycetota</taxon>
        <taxon>Actinomycetes</taxon>
        <taxon>Micrococcales</taxon>
        <taxon>Micrococcaceae</taxon>
        <taxon>Arthrobacter</taxon>
    </lineage>
</organism>
<evidence type="ECO:0000313" key="3">
    <source>
        <dbReference type="EMBL" id="MCG2622160.1"/>
    </source>
</evidence>
<evidence type="ECO:0000313" key="4">
    <source>
        <dbReference type="Proteomes" id="UP001165368"/>
    </source>
</evidence>
<sequence>MVSRAPARVRRWMVPGVLLLAALGAACSPAGRPGPSSQAGASSPAPGPVTVQISQRRGQETKHRLILQIDNVSGGPVEISAAALHSPLYDGAAAWVPVRAGGTTLDAGSTVSLTVTLPAPRCGPPPTGAAGDAAAALTVKTAAGTARLRMAVPDPFGFLERSHTRDCLAEAAGRVAALTLAPRLEVSGSGQARSAVVGLRIAPAGGTQTLTLEAPAPTTLLEEDPAHPWPRNVVIAGTGGPRTLALHFVPARCDAHAVAEDRLGLKLPFRLAAGSYRGTLRLEPPPELERALYAFIASACAGGGPAVAPSGASSERPAGQ</sequence>
<keyword evidence="4" id="KW-1185">Reference proteome</keyword>
<comment type="caution">
    <text evidence="3">The sequence shown here is derived from an EMBL/GenBank/DDBJ whole genome shotgun (WGS) entry which is preliminary data.</text>
</comment>
<dbReference type="EMBL" id="JAKLTQ010000005">
    <property type="protein sequence ID" value="MCG2622160.1"/>
    <property type="molecule type" value="Genomic_DNA"/>
</dbReference>
<feature type="chain" id="PRO_5045994832" description="DUF4232 domain-containing protein" evidence="2">
    <location>
        <begin position="31"/>
        <end position="320"/>
    </location>
</feature>
<feature type="region of interest" description="Disordered" evidence="1">
    <location>
        <begin position="30"/>
        <end position="50"/>
    </location>
</feature>
<dbReference type="Proteomes" id="UP001165368">
    <property type="component" value="Unassembled WGS sequence"/>
</dbReference>
<proteinExistence type="predicted"/>
<evidence type="ECO:0008006" key="5">
    <source>
        <dbReference type="Google" id="ProtNLM"/>
    </source>
</evidence>
<keyword evidence="2" id="KW-0732">Signal</keyword>
<evidence type="ECO:0000256" key="2">
    <source>
        <dbReference type="SAM" id="SignalP"/>
    </source>
</evidence>
<dbReference type="RefSeq" id="WP_237820185.1">
    <property type="nucleotide sequence ID" value="NZ_JAKLTQ010000005.1"/>
</dbReference>
<dbReference type="PROSITE" id="PS51257">
    <property type="entry name" value="PROKAR_LIPOPROTEIN"/>
    <property type="match status" value="1"/>
</dbReference>
<protein>
    <recommendedName>
        <fullName evidence="5">DUF4232 domain-containing protein</fullName>
    </recommendedName>
</protein>
<feature type="compositionally biased region" description="Low complexity" evidence="1">
    <location>
        <begin position="30"/>
        <end position="44"/>
    </location>
</feature>